<evidence type="ECO:0000313" key="8">
    <source>
        <dbReference type="Proteomes" id="UP001233172"/>
    </source>
</evidence>
<protein>
    <submittedName>
        <fullName evidence="7">FMRFamide receptor</fullName>
    </submittedName>
</protein>
<comment type="caution">
    <text evidence="7">The sequence shown here is derived from an EMBL/GenBank/DDBJ whole genome shotgun (WGS) entry which is preliminary data.</text>
</comment>
<dbReference type="PANTHER" id="PTHR46641">
    <property type="entry name" value="FMRFAMIDE RECEPTOR-RELATED"/>
    <property type="match status" value="1"/>
</dbReference>
<evidence type="ECO:0000256" key="4">
    <source>
        <dbReference type="ARBA" id="ARBA00023136"/>
    </source>
</evidence>
<reference evidence="7" key="1">
    <citation type="journal article" date="2023" name="PLoS Negl. Trop. Dis.">
        <title>A genome sequence for Biomphalaria pfeifferi, the major vector snail for the human-infecting parasite Schistosoma mansoni.</title>
        <authorList>
            <person name="Bu L."/>
            <person name="Lu L."/>
            <person name="Laidemitt M.R."/>
            <person name="Zhang S.M."/>
            <person name="Mutuku M."/>
            <person name="Mkoji G."/>
            <person name="Steinauer M."/>
            <person name="Loker E.S."/>
        </authorList>
    </citation>
    <scope>NUCLEOTIDE SEQUENCE</scope>
    <source>
        <strain evidence="7">KasaAsao</strain>
    </source>
</reference>
<keyword evidence="7" id="KW-0675">Receptor</keyword>
<feature type="transmembrane region" description="Helical" evidence="5">
    <location>
        <begin position="143"/>
        <end position="163"/>
    </location>
</feature>
<feature type="transmembrane region" description="Helical" evidence="5">
    <location>
        <begin position="21"/>
        <end position="44"/>
    </location>
</feature>
<reference evidence="7" key="2">
    <citation type="submission" date="2023-04" db="EMBL/GenBank/DDBJ databases">
        <authorList>
            <person name="Bu L."/>
            <person name="Lu L."/>
            <person name="Laidemitt M.R."/>
            <person name="Zhang S.M."/>
            <person name="Mutuku M."/>
            <person name="Mkoji G."/>
            <person name="Steinauer M."/>
            <person name="Loker E.S."/>
        </authorList>
    </citation>
    <scope>NUCLEOTIDE SEQUENCE</scope>
    <source>
        <strain evidence="7">KasaAsao</strain>
        <tissue evidence="7">Whole Snail</tissue>
    </source>
</reference>
<sequence length="285" mass="31808">MSSGNTTILTSRLIDSKILDFFMTFNLLVVGELISIFGMAANVINIRVFYKLGFQKSVDITLTALSVSDLGDLITIQLAHVVVNPWCLAADFPFVPIDFLTLVSFYPHSYFMRVSGFIASFERCLSVMLPLKVKTIITWRTSLVVNTSVFMITILNVFSPYYVSYLGCTFIPERNKTLLVLSLRGDWDSDLGASYIVTDLFFPYFALFLLIACNVVTSSKLANRLVWRASHQGLENSRSGNFSLKEKKATRMLSVVSLIFICCLTPQSTILTAVTFVSDIGLNSD</sequence>
<dbReference type="EMBL" id="JASAOG010000006">
    <property type="protein sequence ID" value="KAK0067958.1"/>
    <property type="molecule type" value="Genomic_DNA"/>
</dbReference>
<keyword evidence="3 5" id="KW-1133">Transmembrane helix</keyword>
<dbReference type="PROSITE" id="PS50262">
    <property type="entry name" value="G_PROTEIN_RECEP_F1_2"/>
    <property type="match status" value="1"/>
</dbReference>
<comment type="subcellular location">
    <subcellularLocation>
        <location evidence="1">Membrane</location>
    </subcellularLocation>
</comment>
<dbReference type="PANTHER" id="PTHR46641:SF2">
    <property type="entry name" value="FMRFAMIDE RECEPTOR"/>
    <property type="match status" value="1"/>
</dbReference>
<gene>
    <name evidence="7" type="ORF">Bpfe_002799</name>
</gene>
<dbReference type="AlphaFoldDB" id="A0AAD8C8Z4"/>
<feature type="transmembrane region" description="Helical" evidence="5">
    <location>
        <begin position="252"/>
        <end position="277"/>
    </location>
</feature>
<accession>A0AAD8C8Z4</accession>
<keyword evidence="2 5" id="KW-0812">Transmembrane</keyword>
<dbReference type="Gene3D" id="1.20.1070.10">
    <property type="entry name" value="Rhodopsin 7-helix transmembrane proteins"/>
    <property type="match status" value="1"/>
</dbReference>
<evidence type="ECO:0000256" key="3">
    <source>
        <dbReference type="ARBA" id="ARBA00022989"/>
    </source>
</evidence>
<evidence type="ECO:0000256" key="5">
    <source>
        <dbReference type="SAM" id="Phobius"/>
    </source>
</evidence>
<evidence type="ECO:0000313" key="7">
    <source>
        <dbReference type="EMBL" id="KAK0067958.1"/>
    </source>
</evidence>
<dbReference type="Proteomes" id="UP001233172">
    <property type="component" value="Unassembled WGS sequence"/>
</dbReference>
<proteinExistence type="predicted"/>
<dbReference type="SUPFAM" id="SSF81321">
    <property type="entry name" value="Family A G protein-coupled receptor-like"/>
    <property type="match status" value="1"/>
</dbReference>
<keyword evidence="8" id="KW-1185">Reference proteome</keyword>
<evidence type="ECO:0000256" key="1">
    <source>
        <dbReference type="ARBA" id="ARBA00004370"/>
    </source>
</evidence>
<dbReference type="InterPro" id="IPR052954">
    <property type="entry name" value="GPCR-Ligand_Int"/>
</dbReference>
<organism evidence="7 8">
    <name type="scientific">Biomphalaria pfeifferi</name>
    <name type="common">Bloodfluke planorb</name>
    <name type="synonym">Freshwater snail</name>
    <dbReference type="NCBI Taxonomy" id="112525"/>
    <lineage>
        <taxon>Eukaryota</taxon>
        <taxon>Metazoa</taxon>
        <taxon>Spiralia</taxon>
        <taxon>Lophotrochozoa</taxon>
        <taxon>Mollusca</taxon>
        <taxon>Gastropoda</taxon>
        <taxon>Heterobranchia</taxon>
        <taxon>Euthyneura</taxon>
        <taxon>Panpulmonata</taxon>
        <taxon>Hygrophila</taxon>
        <taxon>Lymnaeoidea</taxon>
        <taxon>Planorbidae</taxon>
        <taxon>Biomphalaria</taxon>
    </lineage>
</organism>
<evidence type="ECO:0000259" key="6">
    <source>
        <dbReference type="PROSITE" id="PS50262"/>
    </source>
</evidence>
<evidence type="ECO:0000256" key="2">
    <source>
        <dbReference type="ARBA" id="ARBA00022692"/>
    </source>
</evidence>
<feature type="domain" description="G-protein coupled receptors family 1 profile" evidence="6">
    <location>
        <begin position="41"/>
        <end position="285"/>
    </location>
</feature>
<dbReference type="GO" id="GO:0016020">
    <property type="term" value="C:membrane"/>
    <property type="evidence" value="ECO:0007669"/>
    <property type="project" value="UniProtKB-SubCell"/>
</dbReference>
<dbReference type="InterPro" id="IPR017452">
    <property type="entry name" value="GPCR_Rhodpsn_7TM"/>
</dbReference>
<feature type="transmembrane region" description="Helical" evidence="5">
    <location>
        <begin position="193"/>
        <end position="216"/>
    </location>
</feature>
<keyword evidence="4 5" id="KW-0472">Membrane</keyword>
<name>A0AAD8C8Z4_BIOPF</name>